<accession>A0ABM8B0J1</accession>
<name>A0ABM8B0J1_9BACT</name>
<evidence type="ECO:0000313" key="11">
    <source>
        <dbReference type="EMBL" id="BDQ37225.1"/>
    </source>
</evidence>
<evidence type="ECO:0000256" key="7">
    <source>
        <dbReference type="ARBA" id="ARBA00023136"/>
    </source>
</evidence>
<protein>
    <recommendedName>
        <fullName evidence="13">NAD-dependent epimerase/dehydratase family protein</fullName>
    </recommendedName>
</protein>
<organism evidence="11 12">
    <name type="scientific">Pseudodesulfovibrio nedwellii</name>
    <dbReference type="NCBI Taxonomy" id="2973072"/>
    <lineage>
        <taxon>Bacteria</taxon>
        <taxon>Pseudomonadati</taxon>
        <taxon>Thermodesulfobacteriota</taxon>
        <taxon>Desulfovibrionia</taxon>
        <taxon>Desulfovibrionales</taxon>
        <taxon>Desulfovibrionaceae</taxon>
    </lineage>
</organism>
<sequence>MTDMTSPQQKSPFSFWDKTDIAAAKGLKGPIIIVGVSGFIGTNLFYQLSALRDDVYGCSRLPQGSWRLQKASRDKLLSLDIMNRNSVEQLVHRLKPRTVFNLSAYGAYARQQDYEKIHNTNYLGVLHLLSVLADAGCDAFVHSGSSSEYGENCSAPLEDAPLVPNSHYSVSKAGASYLIDFYGRTCGVPCCNLRLYSIFGPWEERDRLIPAVVSKGLKGQLPPFVNPDISRDFVYVDDCTRAMVLAASTACIETPGASFNIASGIKTTIRDVAETSKRLFDIEEECHFGEHKNRKWDLPDWYGAPGKAQEVMGWTSRVSFEDGLAETARWERASMDLLDFATPYQKAKKISAIIACYKDNQAIPIMHKRLSKMFLELGVDYEIIFVNDCSPANDKDVITDISARDTHVIGISHSRNFGSQSAFLSGMGIASGDAVVLLDGDLQDPPEMIAQFYHKWLEGYDVVYGERVKREAPPYMQLAYKSFYRIFKSLADISIPVDAGDFSLIDKKVVKEILRMGEKDLFLRGIRAWVGFKQTGIPYVRPERMFGETTNSFFKNIWWAKKAIFSFSQKPLHYIQAMGVGMFCVSIFLGIYYFINYMVNPPESKGFMTVIMLVLILGSVQLVSLSVLGDYIGKILEESKQRPHYIRESIIYAGDLYAEEDSMTKIIDVLKQQ</sequence>
<evidence type="ECO:0000256" key="8">
    <source>
        <dbReference type="SAM" id="Phobius"/>
    </source>
</evidence>
<evidence type="ECO:0000256" key="5">
    <source>
        <dbReference type="ARBA" id="ARBA00022985"/>
    </source>
</evidence>
<dbReference type="SUPFAM" id="SSF53448">
    <property type="entry name" value="Nucleotide-diphospho-sugar transferases"/>
    <property type="match status" value="1"/>
</dbReference>
<keyword evidence="12" id="KW-1185">Reference proteome</keyword>
<keyword evidence="6 8" id="KW-1133">Transmembrane helix</keyword>
<evidence type="ECO:0000256" key="4">
    <source>
        <dbReference type="ARBA" id="ARBA00022692"/>
    </source>
</evidence>
<evidence type="ECO:0000256" key="2">
    <source>
        <dbReference type="ARBA" id="ARBA00022676"/>
    </source>
</evidence>
<proteinExistence type="predicted"/>
<reference evidence="11 12" key="1">
    <citation type="submission" date="2022-08" db="EMBL/GenBank/DDBJ databases">
        <title>Genome Sequence of the sulphate-reducing bacterium, Pseudodesulfovibrio sp. SYK.</title>
        <authorList>
            <person name="Kondo R."/>
            <person name="Kataoka T."/>
        </authorList>
    </citation>
    <scope>NUCLEOTIDE SEQUENCE [LARGE SCALE GENOMIC DNA]</scope>
    <source>
        <strain evidence="11 12">SYK</strain>
    </source>
</reference>
<feature type="transmembrane region" description="Helical" evidence="8">
    <location>
        <begin position="607"/>
        <end position="632"/>
    </location>
</feature>
<evidence type="ECO:0000259" key="10">
    <source>
        <dbReference type="Pfam" id="PF01370"/>
    </source>
</evidence>
<feature type="transmembrane region" description="Helical" evidence="8">
    <location>
        <begin position="572"/>
        <end position="595"/>
    </location>
</feature>
<dbReference type="Gene3D" id="3.90.550.10">
    <property type="entry name" value="Spore Coat Polysaccharide Biosynthesis Protein SpsA, Chain A"/>
    <property type="match status" value="1"/>
</dbReference>
<feature type="domain" description="Glycosyltransferase 2-like" evidence="9">
    <location>
        <begin position="351"/>
        <end position="513"/>
    </location>
</feature>
<keyword evidence="7 8" id="KW-0472">Membrane</keyword>
<dbReference type="Pfam" id="PF00535">
    <property type="entry name" value="Glycos_transf_2"/>
    <property type="match status" value="1"/>
</dbReference>
<keyword evidence="5" id="KW-0448">Lipopolysaccharide biosynthesis</keyword>
<evidence type="ECO:0000256" key="3">
    <source>
        <dbReference type="ARBA" id="ARBA00022679"/>
    </source>
</evidence>
<dbReference type="InterPro" id="IPR001509">
    <property type="entry name" value="Epimerase_deHydtase"/>
</dbReference>
<dbReference type="CDD" id="cd04187">
    <property type="entry name" value="DPM1_like_bac"/>
    <property type="match status" value="1"/>
</dbReference>
<evidence type="ECO:0000313" key="12">
    <source>
        <dbReference type="Proteomes" id="UP001317742"/>
    </source>
</evidence>
<evidence type="ECO:0000259" key="9">
    <source>
        <dbReference type="Pfam" id="PF00535"/>
    </source>
</evidence>
<evidence type="ECO:0000256" key="1">
    <source>
        <dbReference type="ARBA" id="ARBA00022475"/>
    </source>
</evidence>
<dbReference type="InterPro" id="IPR029044">
    <property type="entry name" value="Nucleotide-diphossugar_trans"/>
</dbReference>
<dbReference type="InterPro" id="IPR001173">
    <property type="entry name" value="Glyco_trans_2-like"/>
</dbReference>
<keyword evidence="1" id="KW-1003">Cell membrane</keyword>
<evidence type="ECO:0000256" key="6">
    <source>
        <dbReference type="ARBA" id="ARBA00022989"/>
    </source>
</evidence>
<keyword evidence="4 8" id="KW-0812">Transmembrane</keyword>
<dbReference type="EMBL" id="AP026709">
    <property type="protein sequence ID" value="BDQ37225.1"/>
    <property type="molecule type" value="Genomic_DNA"/>
</dbReference>
<dbReference type="InterPro" id="IPR050256">
    <property type="entry name" value="Glycosyltransferase_2"/>
</dbReference>
<dbReference type="Pfam" id="PF01370">
    <property type="entry name" value="Epimerase"/>
    <property type="match status" value="1"/>
</dbReference>
<dbReference type="PANTHER" id="PTHR48090">
    <property type="entry name" value="UNDECAPRENYL-PHOSPHATE 4-DEOXY-4-FORMAMIDO-L-ARABINOSE TRANSFERASE-RELATED"/>
    <property type="match status" value="1"/>
</dbReference>
<dbReference type="SUPFAM" id="SSF51735">
    <property type="entry name" value="NAD(P)-binding Rossmann-fold domains"/>
    <property type="match status" value="1"/>
</dbReference>
<dbReference type="InterPro" id="IPR036291">
    <property type="entry name" value="NAD(P)-bd_dom_sf"/>
</dbReference>
<keyword evidence="2" id="KW-0328">Glycosyltransferase</keyword>
<dbReference type="Gene3D" id="3.40.50.720">
    <property type="entry name" value="NAD(P)-binding Rossmann-like Domain"/>
    <property type="match status" value="1"/>
</dbReference>
<evidence type="ECO:0008006" key="13">
    <source>
        <dbReference type="Google" id="ProtNLM"/>
    </source>
</evidence>
<dbReference type="Proteomes" id="UP001317742">
    <property type="component" value="Chromosome"/>
</dbReference>
<dbReference type="PANTHER" id="PTHR48090:SF3">
    <property type="entry name" value="UNDECAPRENYL-PHOSPHATE 4-DEOXY-4-FORMAMIDO-L-ARABINOSE TRANSFERASE"/>
    <property type="match status" value="1"/>
</dbReference>
<feature type="domain" description="NAD-dependent epimerase/dehydratase" evidence="10">
    <location>
        <begin position="31"/>
        <end position="262"/>
    </location>
</feature>
<keyword evidence="3" id="KW-0808">Transferase</keyword>
<gene>
    <name evidence="11" type="ORF">SYK_15850</name>
</gene>